<evidence type="ECO:0000259" key="7">
    <source>
        <dbReference type="PROSITE" id="PS51007"/>
    </source>
</evidence>
<dbReference type="Pfam" id="PF00034">
    <property type="entry name" value="Cytochrom_C"/>
    <property type="match status" value="1"/>
</dbReference>
<comment type="subcellular location">
    <subcellularLocation>
        <location evidence="1">Cell envelope</location>
    </subcellularLocation>
</comment>
<accession>A0ABM7VIM1</accession>
<dbReference type="SUPFAM" id="SSF46626">
    <property type="entry name" value="Cytochrome c"/>
    <property type="match status" value="2"/>
</dbReference>
<dbReference type="InterPro" id="IPR025992">
    <property type="entry name" value="Haem-bd"/>
</dbReference>
<dbReference type="Proteomes" id="UP001354989">
    <property type="component" value="Plasmid pPP1"/>
</dbReference>
<dbReference type="Gene3D" id="1.10.760.10">
    <property type="entry name" value="Cytochrome c-like domain"/>
    <property type="match status" value="2"/>
</dbReference>
<feature type="domain" description="Cytochrome c" evidence="7">
    <location>
        <begin position="35"/>
        <end position="145"/>
    </location>
</feature>
<dbReference type="PROSITE" id="PS51007">
    <property type="entry name" value="CYTC"/>
    <property type="match status" value="3"/>
</dbReference>
<dbReference type="InterPro" id="IPR004852">
    <property type="entry name" value="Di-haem_cyt_c_peroxidsae"/>
</dbReference>
<keyword evidence="2 6" id="KW-0349">Heme</keyword>
<evidence type="ECO:0000256" key="4">
    <source>
        <dbReference type="ARBA" id="ARBA00023002"/>
    </source>
</evidence>
<evidence type="ECO:0000313" key="9">
    <source>
        <dbReference type="Proteomes" id="UP001354989"/>
    </source>
</evidence>
<proteinExistence type="predicted"/>
<dbReference type="Pfam" id="PF14376">
    <property type="entry name" value="Haem_bd"/>
    <property type="match status" value="1"/>
</dbReference>
<evidence type="ECO:0000313" key="8">
    <source>
        <dbReference type="EMBL" id="BDD00631.1"/>
    </source>
</evidence>
<keyword evidence="3 6" id="KW-0479">Metal-binding</keyword>
<dbReference type="SMART" id="SM01235">
    <property type="entry name" value="Haem_bd"/>
    <property type="match status" value="1"/>
</dbReference>
<name>A0ABM7VIM1_9BACT</name>
<evidence type="ECO:0000256" key="5">
    <source>
        <dbReference type="ARBA" id="ARBA00023004"/>
    </source>
</evidence>
<evidence type="ECO:0000256" key="6">
    <source>
        <dbReference type="PROSITE-ProRule" id="PRU00433"/>
    </source>
</evidence>
<feature type="domain" description="Cytochrome c" evidence="7">
    <location>
        <begin position="175"/>
        <end position="307"/>
    </location>
</feature>
<dbReference type="GO" id="GO:0004601">
    <property type="term" value="F:peroxidase activity"/>
    <property type="evidence" value="ECO:0007669"/>
    <property type="project" value="UniProtKB-KW"/>
</dbReference>
<dbReference type="RefSeq" id="WP_338398458.1">
    <property type="nucleotide sequence ID" value="NZ_AP025293.1"/>
</dbReference>
<keyword evidence="8" id="KW-0575">Peroxidase</keyword>
<dbReference type="InterPro" id="IPR009056">
    <property type="entry name" value="Cyt_c-like_dom"/>
</dbReference>
<keyword evidence="4" id="KW-0560">Oxidoreductase</keyword>
<organism evidence="8 9">
    <name type="scientific">Persicobacter psychrovividus</name>
    <dbReference type="NCBI Taxonomy" id="387638"/>
    <lineage>
        <taxon>Bacteria</taxon>
        <taxon>Pseudomonadati</taxon>
        <taxon>Bacteroidota</taxon>
        <taxon>Cytophagia</taxon>
        <taxon>Cytophagales</taxon>
        <taxon>Persicobacteraceae</taxon>
        <taxon>Persicobacter</taxon>
    </lineage>
</organism>
<dbReference type="EMBL" id="AP025293">
    <property type="protein sequence ID" value="BDD00631.1"/>
    <property type="molecule type" value="Genomic_DNA"/>
</dbReference>
<dbReference type="InterPro" id="IPR036909">
    <property type="entry name" value="Cyt_c-like_dom_sf"/>
</dbReference>
<protein>
    <submittedName>
        <fullName evidence="8">Cytochrome-c peroxidase</fullName>
    </submittedName>
</protein>
<keyword evidence="5 6" id="KW-0408">Iron</keyword>
<feature type="domain" description="Cytochrome c" evidence="7">
    <location>
        <begin position="327"/>
        <end position="446"/>
    </location>
</feature>
<dbReference type="Pfam" id="PF03150">
    <property type="entry name" value="CCP_MauG"/>
    <property type="match status" value="1"/>
</dbReference>
<evidence type="ECO:0000256" key="1">
    <source>
        <dbReference type="ARBA" id="ARBA00004196"/>
    </source>
</evidence>
<sequence>MKKYILGFVAITIAAITILNLSEDHTFHQNAAGNSKTEKALAVLKDNDCMSCHSRSAALPLYAAVPGVGQVIKKDIISGGRHLNLDHTIQQMEKGAPVSVAVLNKIEKAITEGSMPVIQYRMIHLGSAIDETEKATILDWVAEARAKDYGQNTASETFKNEPVRPISNFPAVNDEKVALGKALYHDTRLSADNTVSCASCHDLNRGGVDRLPVSVGIKGQKGPINAPTVFNAAYNLAQFWDGRAHDLQAQAAGPPLADKEMGNTSFDQIVEKLNADAEFKQQMEEIYPSGISQETITDAIATFEKTLITPNAPFDQYLKGNTAAISEQAIKGYQAFKKAGCATCHAGEALGGRSFEYVGLTGDYFTDRGNVNKVDHGYANFTKDEKDTHYFKVPTLRNVAQTAPYFHDASAKTLKEAIEMMNTYQSKGALNAEEIDQVEAFLKTLTGEYNGKAVQ</sequence>
<dbReference type="PANTHER" id="PTHR30600:SF7">
    <property type="entry name" value="CYTOCHROME C PEROXIDASE-RELATED"/>
    <property type="match status" value="1"/>
</dbReference>
<keyword evidence="8" id="KW-0614">Plasmid</keyword>
<evidence type="ECO:0000256" key="3">
    <source>
        <dbReference type="ARBA" id="ARBA00022723"/>
    </source>
</evidence>
<geneLocation type="plasmid" evidence="8 9">
    <name>pPP1</name>
</geneLocation>
<dbReference type="PANTHER" id="PTHR30600">
    <property type="entry name" value="CYTOCHROME C PEROXIDASE-RELATED"/>
    <property type="match status" value="1"/>
</dbReference>
<reference evidence="8 9" key="1">
    <citation type="submission" date="2021-12" db="EMBL/GenBank/DDBJ databases">
        <title>Genome sequencing of bacteria with rrn-lacking chromosome and rrn-plasmid.</title>
        <authorList>
            <person name="Anda M."/>
            <person name="Iwasaki W."/>
        </authorList>
    </citation>
    <scope>NUCLEOTIDE SEQUENCE [LARGE SCALE GENOMIC DNA]</scope>
    <source>
        <strain evidence="8 9">NBRC 101262</strain>
        <plasmid evidence="8 9">pPP1</plasmid>
    </source>
</reference>
<gene>
    <name evidence="8" type="primary">yhjA</name>
    <name evidence="8" type="ORF">PEPS_29110</name>
</gene>
<keyword evidence="9" id="KW-1185">Reference proteome</keyword>
<evidence type="ECO:0000256" key="2">
    <source>
        <dbReference type="ARBA" id="ARBA00022617"/>
    </source>
</evidence>
<dbReference type="InterPro" id="IPR051395">
    <property type="entry name" value="Cytochrome_c_Peroxidase/MauG"/>
</dbReference>